<comment type="subcellular location">
    <subcellularLocation>
        <location evidence="1 5">Nucleus</location>
    </subcellularLocation>
</comment>
<feature type="region of interest" description="Disordered" evidence="6">
    <location>
        <begin position="337"/>
        <end position="356"/>
    </location>
</feature>
<feature type="compositionally biased region" description="Acidic residues" evidence="6">
    <location>
        <begin position="31"/>
        <end position="89"/>
    </location>
</feature>
<reference evidence="7" key="1">
    <citation type="submission" date="2023-06" db="EMBL/GenBank/DDBJ databases">
        <title>Survivors Of The Sea: Transcriptome response of Skeletonema marinoi to long-term dormancy.</title>
        <authorList>
            <person name="Pinder M.I.M."/>
            <person name="Kourtchenko O."/>
            <person name="Robertson E.K."/>
            <person name="Larsson T."/>
            <person name="Maumus F."/>
            <person name="Osuna-Cruz C.M."/>
            <person name="Vancaester E."/>
            <person name="Stenow R."/>
            <person name="Vandepoele K."/>
            <person name="Ploug H."/>
            <person name="Bruchert V."/>
            <person name="Godhe A."/>
            <person name="Topel M."/>
        </authorList>
    </citation>
    <scope>NUCLEOTIDE SEQUENCE</scope>
    <source>
        <strain evidence="7">R05AC</strain>
    </source>
</reference>
<dbReference type="Pfam" id="PF04939">
    <property type="entry name" value="RRS1"/>
    <property type="match status" value="1"/>
</dbReference>
<sequence>MARRKATARMSKKKEVEVEEASTSSASVAESEAEEESDTNDHSEEEEASDVQSEEEEEGSDEEVNSSDEESSGEEESDDESPENSDDVNTDSVGQNEQCTFDLGNLLSFNTHQVNAAELYRGGSMKNNLNKEWYELRPPTIEASKASALPNPVNESMLLAKAAEGTTQLLRELWKLPTEKTDLGLLAKLPTAETRLPRMLPPPPPKQLTKWEQFALQRGIAPKGKQSRKVFDEATGEWKHLTGSLDNKANAGPESWPILEVKKNDDPMQDPWEKLREEKKSRVGKNTESRMRNAERAGNLEKGTANRMMKNVKKQEKQKVLMRQKEREMGLVAPVGVPVDMRSGGEKAQRGKPSTQLALKATQTSTASLGRFDKQIEGEPERQLNKNTKKRKLDPSVTGNTNKKYLQTEAQKSQDILSKVMNGSKQKDKDVKKGKYAKGETAYDYDFDDGLGSGSFKKKKGRAGAGKMKKLTKKRIM</sequence>
<keyword evidence="4 5" id="KW-0539">Nucleus</keyword>
<dbReference type="EMBL" id="JATAAI010000035">
    <property type="protein sequence ID" value="KAK1735015.1"/>
    <property type="molecule type" value="Genomic_DNA"/>
</dbReference>
<dbReference type="AlphaFoldDB" id="A0AAD9D6T7"/>
<accession>A0AAD9D6T7</accession>
<keyword evidence="3 5" id="KW-0690">Ribosome biogenesis</keyword>
<evidence type="ECO:0000256" key="1">
    <source>
        <dbReference type="ARBA" id="ARBA00004123"/>
    </source>
</evidence>
<evidence type="ECO:0000256" key="4">
    <source>
        <dbReference type="ARBA" id="ARBA00023242"/>
    </source>
</evidence>
<comment type="caution">
    <text evidence="7">The sequence shown here is derived from an EMBL/GenBank/DDBJ whole genome shotgun (WGS) entry which is preliminary data.</text>
</comment>
<dbReference type="InterPro" id="IPR007023">
    <property type="entry name" value="Ribosom_reg"/>
</dbReference>
<proteinExistence type="inferred from homology"/>
<feature type="region of interest" description="Disordered" evidence="6">
    <location>
        <begin position="261"/>
        <end position="292"/>
    </location>
</feature>
<evidence type="ECO:0000313" key="8">
    <source>
        <dbReference type="Proteomes" id="UP001224775"/>
    </source>
</evidence>
<comment type="similarity">
    <text evidence="2 5">Belongs to the RRS1 family.</text>
</comment>
<organism evidence="7 8">
    <name type="scientific">Skeletonema marinoi</name>
    <dbReference type="NCBI Taxonomy" id="267567"/>
    <lineage>
        <taxon>Eukaryota</taxon>
        <taxon>Sar</taxon>
        <taxon>Stramenopiles</taxon>
        <taxon>Ochrophyta</taxon>
        <taxon>Bacillariophyta</taxon>
        <taxon>Coscinodiscophyceae</taxon>
        <taxon>Thalassiosirophycidae</taxon>
        <taxon>Thalassiosirales</taxon>
        <taxon>Skeletonemataceae</taxon>
        <taxon>Skeletonema</taxon>
        <taxon>Skeletonema marinoi-dohrnii complex</taxon>
    </lineage>
</organism>
<feature type="compositionally biased region" description="Low complexity" evidence="6">
    <location>
        <begin position="21"/>
        <end position="30"/>
    </location>
</feature>
<evidence type="ECO:0000256" key="5">
    <source>
        <dbReference type="RuleBase" id="RU364132"/>
    </source>
</evidence>
<feature type="region of interest" description="Disordered" evidence="6">
    <location>
        <begin position="376"/>
        <end position="411"/>
    </location>
</feature>
<evidence type="ECO:0000313" key="7">
    <source>
        <dbReference type="EMBL" id="KAK1735015.1"/>
    </source>
</evidence>
<feature type="region of interest" description="Disordered" evidence="6">
    <location>
        <begin position="451"/>
        <end position="477"/>
    </location>
</feature>
<feature type="region of interest" description="Disordered" evidence="6">
    <location>
        <begin position="1"/>
        <end position="96"/>
    </location>
</feature>
<evidence type="ECO:0000256" key="3">
    <source>
        <dbReference type="ARBA" id="ARBA00022517"/>
    </source>
</evidence>
<gene>
    <name evidence="7" type="ORF">QTG54_014081</name>
</gene>
<feature type="compositionally biased region" description="Polar residues" evidence="6">
    <location>
        <begin position="397"/>
        <end position="411"/>
    </location>
</feature>
<dbReference type="GO" id="GO:0042254">
    <property type="term" value="P:ribosome biogenesis"/>
    <property type="evidence" value="ECO:0007669"/>
    <property type="project" value="UniProtKB-KW"/>
</dbReference>
<protein>
    <recommendedName>
        <fullName evidence="5">Ribosome biogenesis regulatory protein</fullName>
    </recommendedName>
</protein>
<evidence type="ECO:0000256" key="2">
    <source>
        <dbReference type="ARBA" id="ARBA00010077"/>
    </source>
</evidence>
<feature type="compositionally biased region" description="Basic residues" evidence="6">
    <location>
        <begin position="456"/>
        <end position="477"/>
    </location>
</feature>
<feature type="compositionally biased region" description="Basic residues" evidence="6">
    <location>
        <begin position="1"/>
        <end position="12"/>
    </location>
</feature>
<evidence type="ECO:0000256" key="6">
    <source>
        <dbReference type="SAM" id="MobiDB-lite"/>
    </source>
</evidence>
<dbReference type="Proteomes" id="UP001224775">
    <property type="component" value="Unassembled WGS sequence"/>
</dbReference>
<dbReference type="GO" id="GO:0005634">
    <property type="term" value="C:nucleus"/>
    <property type="evidence" value="ECO:0007669"/>
    <property type="project" value="UniProtKB-SubCell"/>
</dbReference>
<comment type="function">
    <text evidence="5">Involved in ribosomal large subunit assembly.</text>
</comment>
<keyword evidence="8" id="KW-1185">Reference proteome</keyword>
<name>A0AAD9D6T7_9STRA</name>